<sequence>MLNTDFYLARWWRAYGGDLNRIKKNMNDLFEHRRALGYDNIETELLQTKLEINRLTYEVNNYVWFFKLSLLL</sequence>
<dbReference type="Proteomes" id="UP000271098">
    <property type="component" value="Unassembled WGS sequence"/>
</dbReference>
<protein>
    <submittedName>
        <fullName evidence="3">IF rod domain-containing protein</fullName>
    </submittedName>
</protein>
<evidence type="ECO:0000313" key="3">
    <source>
        <dbReference type="WBParaSite" id="GPUH_0000488201-mRNA-1"/>
    </source>
</evidence>
<gene>
    <name evidence="1" type="ORF">GPUH_LOCUS4876</name>
</gene>
<proteinExistence type="predicted"/>
<dbReference type="WBParaSite" id="GPUH_0000488201-mRNA-1">
    <property type="protein sequence ID" value="GPUH_0000488201-mRNA-1"/>
    <property type="gene ID" value="GPUH_0000488201"/>
</dbReference>
<dbReference type="AlphaFoldDB" id="A0A183D834"/>
<reference evidence="3" key="1">
    <citation type="submission" date="2016-06" db="UniProtKB">
        <authorList>
            <consortium name="WormBaseParasite"/>
        </authorList>
    </citation>
    <scope>IDENTIFICATION</scope>
</reference>
<evidence type="ECO:0000313" key="2">
    <source>
        <dbReference type="Proteomes" id="UP000271098"/>
    </source>
</evidence>
<accession>A0A183D834</accession>
<dbReference type="Gene3D" id="3.40.525.10">
    <property type="entry name" value="CRAL-TRIO lipid binding domain"/>
    <property type="match status" value="1"/>
</dbReference>
<evidence type="ECO:0000313" key="1">
    <source>
        <dbReference type="EMBL" id="VDK47844.1"/>
    </source>
</evidence>
<organism evidence="3">
    <name type="scientific">Gongylonema pulchrum</name>
    <dbReference type="NCBI Taxonomy" id="637853"/>
    <lineage>
        <taxon>Eukaryota</taxon>
        <taxon>Metazoa</taxon>
        <taxon>Ecdysozoa</taxon>
        <taxon>Nematoda</taxon>
        <taxon>Chromadorea</taxon>
        <taxon>Rhabditida</taxon>
        <taxon>Spirurina</taxon>
        <taxon>Spiruromorpha</taxon>
        <taxon>Spiruroidea</taxon>
        <taxon>Gongylonematidae</taxon>
        <taxon>Gongylonema</taxon>
    </lineage>
</organism>
<dbReference type="EMBL" id="UYRT01009656">
    <property type="protein sequence ID" value="VDK47844.1"/>
    <property type="molecule type" value="Genomic_DNA"/>
</dbReference>
<reference evidence="1 2" key="2">
    <citation type="submission" date="2018-11" db="EMBL/GenBank/DDBJ databases">
        <authorList>
            <consortium name="Pathogen Informatics"/>
        </authorList>
    </citation>
    <scope>NUCLEOTIDE SEQUENCE [LARGE SCALE GENOMIC DNA]</scope>
</reference>
<keyword evidence="2" id="KW-1185">Reference proteome</keyword>
<dbReference type="InterPro" id="IPR036865">
    <property type="entry name" value="CRAL-TRIO_dom_sf"/>
</dbReference>
<name>A0A183D834_9BILA</name>